<accession>A0A0E9U0X0</accession>
<proteinExistence type="predicted"/>
<dbReference type="EMBL" id="GBXM01049136">
    <property type="protein sequence ID" value="JAH59441.1"/>
    <property type="molecule type" value="Transcribed_RNA"/>
</dbReference>
<organism evidence="1">
    <name type="scientific">Anguilla anguilla</name>
    <name type="common">European freshwater eel</name>
    <name type="synonym">Muraena anguilla</name>
    <dbReference type="NCBI Taxonomy" id="7936"/>
    <lineage>
        <taxon>Eukaryota</taxon>
        <taxon>Metazoa</taxon>
        <taxon>Chordata</taxon>
        <taxon>Craniata</taxon>
        <taxon>Vertebrata</taxon>
        <taxon>Euteleostomi</taxon>
        <taxon>Actinopterygii</taxon>
        <taxon>Neopterygii</taxon>
        <taxon>Teleostei</taxon>
        <taxon>Anguilliformes</taxon>
        <taxon>Anguillidae</taxon>
        <taxon>Anguilla</taxon>
    </lineage>
</organism>
<protein>
    <submittedName>
        <fullName evidence="1">Uncharacterized protein</fullName>
    </submittedName>
</protein>
<reference evidence="1" key="2">
    <citation type="journal article" date="2015" name="Fish Shellfish Immunol.">
        <title>Early steps in the European eel (Anguilla anguilla)-Vibrio vulnificus interaction in the gills: Role of the RtxA13 toxin.</title>
        <authorList>
            <person name="Callol A."/>
            <person name="Pajuelo D."/>
            <person name="Ebbesson L."/>
            <person name="Teles M."/>
            <person name="MacKenzie S."/>
            <person name="Amaro C."/>
        </authorList>
    </citation>
    <scope>NUCLEOTIDE SEQUENCE</scope>
</reference>
<reference evidence="1" key="1">
    <citation type="submission" date="2014-11" db="EMBL/GenBank/DDBJ databases">
        <authorList>
            <person name="Amaro Gonzalez C."/>
        </authorList>
    </citation>
    <scope>NUCLEOTIDE SEQUENCE</scope>
</reference>
<evidence type="ECO:0000313" key="1">
    <source>
        <dbReference type="EMBL" id="JAH59441.1"/>
    </source>
</evidence>
<name>A0A0E9U0X0_ANGAN</name>
<sequence>MVLMPTIDSGLV</sequence>